<dbReference type="Pfam" id="PF10127">
    <property type="entry name" value="RlaP"/>
    <property type="match status" value="1"/>
</dbReference>
<dbReference type="STRING" id="1338011.BD94_0926"/>
<dbReference type="KEGG" id="eao:BD94_0926"/>
<gene>
    <name evidence="1" type="ORF">BD94_0926</name>
</gene>
<protein>
    <recommendedName>
        <fullName evidence="3">Nucleotidyltransferase</fullName>
    </recommendedName>
</protein>
<evidence type="ECO:0008006" key="3">
    <source>
        <dbReference type="Google" id="ProtNLM"/>
    </source>
</evidence>
<dbReference type="HOGENOM" id="CLU_064931_0_0_10"/>
<dbReference type="RefSeq" id="WP_024566088.1">
    <property type="nucleotide sequence ID" value="NZ_CP007547.1"/>
</dbReference>
<evidence type="ECO:0000313" key="2">
    <source>
        <dbReference type="Proteomes" id="UP000028933"/>
    </source>
</evidence>
<dbReference type="PANTHER" id="PTHR34817:SF1">
    <property type="entry name" value="NUCLEOTIDYLTRANSFERASE"/>
    <property type="match status" value="1"/>
</dbReference>
<dbReference type="Proteomes" id="UP000028933">
    <property type="component" value="Chromosome"/>
</dbReference>
<dbReference type="PANTHER" id="PTHR34817">
    <property type="entry name" value="NUCLEOTIDYLTRANSFERASE"/>
    <property type="match status" value="1"/>
</dbReference>
<sequence length="352" mass="40768">MTIEDLKANKLILFEAVSGSRAFGLATENSDTDIRGVYYLPKDSFLGLDYIPQISNETNDITYYEIGRFMELLQKNNPNILEILASPDDCILYKHPLMDLLSPKDFLSRQCKDTFAGYAISQIKKAKGLNKKILNPVAKERKSVLDFCYILQDHFSVPLKKWLTEQKKTQDKCGLVNIDNTRGMFALFYDETGTMGYKGVIQNEEANQVSVSSIPKEAKCITYLFCNLDAYSVYCKDYRDYWKWVSERNEDRYNVNQKHGLNYDSKNMMHTIRLLQSCEQIFRTGSLQVRVDNRSELLDIKSGNHAYEAVMQKAEDLIQTIEHYYTTSTLPDYPDIQRTEGLLVEIRKKLYN</sequence>
<dbReference type="eggNOG" id="COG3541">
    <property type="taxonomic scope" value="Bacteria"/>
</dbReference>
<name>A0A077EAS1_9FLAO</name>
<dbReference type="EMBL" id="CP007547">
    <property type="protein sequence ID" value="AIL44701.1"/>
    <property type="molecule type" value="Genomic_DNA"/>
</dbReference>
<reference evidence="1" key="1">
    <citation type="journal article" date="2013" name="Lancet">
        <title>First case of E anophelis outbreak in an intensive-care unit.</title>
        <authorList>
            <person name="Teo J."/>
            <person name="Tan S.Y."/>
            <person name="Tay M."/>
            <person name="Ding Y."/>
            <person name="Kjelleberg S."/>
            <person name="Givskov M."/>
            <person name="Lin R.T."/>
            <person name="Yang L."/>
        </authorList>
    </citation>
    <scope>NUCLEOTIDE SEQUENCE [LARGE SCALE GENOMIC DNA]</scope>
    <source>
        <strain evidence="1">NUHP1</strain>
    </source>
</reference>
<reference evidence="1" key="2">
    <citation type="journal article" date="2015" name="Genome Biol. Evol.">
        <title>Complete Genome Sequence and Transcriptomic Analysis of the Novel Pathogen Elizabethkingia anophelis in Response to Oxidative Stress.</title>
        <authorList>
            <person name="Li Y."/>
            <person name="Liu Y."/>
            <person name="Chew S.C."/>
            <person name="Tay M."/>
            <person name="Salido M.M."/>
            <person name="Teo J."/>
            <person name="Lauro F.M."/>
            <person name="Givskov M."/>
            <person name="Yang L."/>
        </authorList>
    </citation>
    <scope>NUCLEOTIDE SEQUENCE</scope>
    <source>
        <strain evidence="1">NUHP1</strain>
    </source>
</reference>
<dbReference type="InterPro" id="IPR018775">
    <property type="entry name" value="RlaP"/>
</dbReference>
<organism evidence="1 2">
    <name type="scientific">Elizabethkingia anophelis NUHP1</name>
    <dbReference type="NCBI Taxonomy" id="1338011"/>
    <lineage>
        <taxon>Bacteria</taxon>
        <taxon>Pseudomonadati</taxon>
        <taxon>Bacteroidota</taxon>
        <taxon>Flavobacteriia</taxon>
        <taxon>Flavobacteriales</taxon>
        <taxon>Weeksellaceae</taxon>
        <taxon>Elizabethkingia</taxon>
    </lineage>
</organism>
<proteinExistence type="predicted"/>
<evidence type="ECO:0000313" key="1">
    <source>
        <dbReference type="EMBL" id="AIL44701.1"/>
    </source>
</evidence>
<accession>A0A077EAS1</accession>
<dbReference type="AlphaFoldDB" id="A0A077EAS1"/>